<evidence type="ECO:0000256" key="3">
    <source>
        <dbReference type="ARBA" id="ARBA00023274"/>
    </source>
</evidence>
<comment type="similarity">
    <text evidence="1 4">Belongs to the eukaryotic ribosomal protein eS17 family.</text>
</comment>
<keyword evidence="3 4" id="KW-0687">Ribonucleoprotein</keyword>
<dbReference type="InterPro" id="IPR036401">
    <property type="entry name" value="Ribosomal_eS17_sf"/>
</dbReference>
<organism evidence="5 6">
    <name type="scientific">Marine Group III euryarchaeote</name>
    <dbReference type="NCBI Taxonomy" id="2173149"/>
    <lineage>
        <taxon>Archaea</taxon>
        <taxon>Methanobacteriati</taxon>
        <taxon>Thermoplasmatota</taxon>
        <taxon>Thermoplasmata</taxon>
        <taxon>Candidatus Thermoprofundales</taxon>
    </lineage>
</organism>
<dbReference type="SUPFAM" id="SSF116820">
    <property type="entry name" value="Rps17e-like"/>
    <property type="match status" value="1"/>
</dbReference>
<dbReference type="NCBIfam" id="NF002242">
    <property type="entry name" value="PRK01151.1"/>
    <property type="match status" value="1"/>
</dbReference>
<dbReference type="PANTHER" id="PTHR10732:SF0">
    <property type="entry name" value="40S RIBOSOMAL PROTEIN S17"/>
    <property type="match status" value="1"/>
</dbReference>
<evidence type="ECO:0000313" key="5">
    <source>
        <dbReference type="EMBL" id="HIF37269.1"/>
    </source>
</evidence>
<dbReference type="AlphaFoldDB" id="A0A7J4GTF3"/>
<proteinExistence type="inferred from homology"/>
<dbReference type="InterPro" id="IPR001210">
    <property type="entry name" value="Ribosomal_eS17"/>
</dbReference>
<gene>
    <name evidence="4" type="primary">rps17e</name>
    <name evidence="5" type="ORF">EYQ70_02520</name>
</gene>
<dbReference type="GO" id="GO:0005840">
    <property type="term" value="C:ribosome"/>
    <property type="evidence" value="ECO:0007669"/>
    <property type="project" value="UniProtKB-KW"/>
</dbReference>
<evidence type="ECO:0000256" key="4">
    <source>
        <dbReference type="HAMAP-Rule" id="MF_00511"/>
    </source>
</evidence>
<keyword evidence="2 4" id="KW-0689">Ribosomal protein</keyword>
<dbReference type="HAMAP" id="MF_00511">
    <property type="entry name" value="Ribosomal_eS17"/>
    <property type="match status" value="1"/>
</dbReference>
<dbReference type="Pfam" id="PF00833">
    <property type="entry name" value="Ribosomal_S17e"/>
    <property type="match status" value="1"/>
</dbReference>
<dbReference type="Proteomes" id="UP000585802">
    <property type="component" value="Unassembled WGS sequence"/>
</dbReference>
<evidence type="ECO:0000256" key="2">
    <source>
        <dbReference type="ARBA" id="ARBA00022980"/>
    </source>
</evidence>
<comment type="caution">
    <text evidence="5">The sequence shown here is derived from an EMBL/GenBank/DDBJ whole genome shotgun (WGS) entry which is preliminary data.</text>
</comment>
<dbReference type="Gene3D" id="1.10.60.20">
    <property type="entry name" value="Ribosomal protein S17e-like"/>
    <property type="match status" value="1"/>
</dbReference>
<dbReference type="GO" id="GO:0003735">
    <property type="term" value="F:structural constituent of ribosome"/>
    <property type="evidence" value="ECO:0007669"/>
    <property type="project" value="InterPro"/>
</dbReference>
<protein>
    <recommendedName>
        <fullName evidence="4">Small ribosomal subunit protein eS17</fullName>
    </recommendedName>
</protein>
<reference evidence="6" key="1">
    <citation type="journal article" date="2019" name="bioRxiv">
        <title>Genome diversification in globally distributed novel marine Proteobacteria is linked to environmental adaptation.</title>
        <authorList>
            <person name="Zhou Z."/>
            <person name="Tran P.Q."/>
            <person name="Kieft K."/>
            <person name="Anantharaman K."/>
        </authorList>
    </citation>
    <scope>NUCLEOTIDE SEQUENCE [LARGE SCALE GENOMIC DNA]</scope>
</reference>
<dbReference type="GO" id="GO:0006412">
    <property type="term" value="P:translation"/>
    <property type="evidence" value="ECO:0007669"/>
    <property type="project" value="UniProtKB-UniRule"/>
</dbReference>
<dbReference type="GO" id="GO:1990904">
    <property type="term" value="C:ribonucleoprotein complex"/>
    <property type="evidence" value="ECO:0007669"/>
    <property type="project" value="UniProtKB-KW"/>
</dbReference>
<dbReference type="PANTHER" id="PTHR10732">
    <property type="entry name" value="40S RIBOSOMAL PROTEIN S17"/>
    <property type="match status" value="1"/>
</dbReference>
<accession>A0A7J4GTF3</accession>
<sequence>MGSVRPTYIKRVAIELVRNYPERFTEDFDHNKHVVAELTNVGSITMRNRITGYVTRFRKQEHN</sequence>
<evidence type="ECO:0000256" key="1">
    <source>
        <dbReference type="ARBA" id="ARBA00010444"/>
    </source>
</evidence>
<evidence type="ECO:0000313" key="6">
    <source>
        <dbReference type="Proteomes" id="UP000585802"/>
    </source>
</evidence>
<name>A0A7J4GTF3_9ARCH</name>
<dbReference type="EMBL" id="DUCX01000038">
    <property type="protein sequence ID" value="HIF37269.1"/>
    <property type="molecule type" value="Genomic_DNA"/>
</dbReference>